<name>A0A0N4WEE1_HAEPC</name>
<reference evidence="1 2" key="2">
    <citation type="submission" date="2018-11" db="EMBL/GenBank/DDBJ databases">
        <authorList>
            <consortium name="Pathogen Informatics"/>
        </authorList>
    </citation>
    <scope>NUCLEOTIDE SEQUENCE [LARGE SCALE GENOMIC DNA]</scope>
    <source>
        <strain evidence="1 2">MHpl1</strain>
    </source>
</reference>
<evidence type="ECO:0000313" key="2">
    <source>
        <dbReference type="Proteomes" id="UP000268014"/>
    </source>
</evidence>
<organism evidence="3">
    <name type="scientific">Haemonchus placei</name>
    <name type="common">Barber's pole worm</name>
    <dbReference type="NCBI Taxonomy" id="6290"/>
    <lineage>
        <taxon>Eukaryota</taxon>
        <taxon>Metazoa</taxon>
        <taxon>Ecdysozoa</taxon>
        <taxon>Nematoda</taxon>
        <taxon>Chromadorea</taxon>
        <taxon>Rhabditida</taxon>
        <taxon>Rhabditina</taxon>
        <taxon>Rhabditomorpha</taxon>
        <taxon>Strongyloidea</taxon>
        <taxon>Trichostrongylidae</taxon>
        <taxon>Haemonchus</taxon>
    </lineage>
</organism>
<reference evidence="3" key="1">
    <citation type="submission" date="2017-02" db="UniProtKB">
        <authorList>
            <consortium name="WormBaseParasite"/>
        </authorList>
    </citation>
    <scope>IDENTIFICATION</scope>
</reference>
<gene>
    <name evidence="1" type="ORF">HPLM_LOCUS8995</name>
</gene>
<dbReference type="OMA" id="PVWCETI"/>
<proteinExistence type="predicted"/>
<sequence>MRPAANNATACNNVFDKIRMLTNQMVSAGQDTRIVQDALWTEKVLEKFPYSIVKNVLITTQNKEEVKIEDIVNELGKEIGAK</sequence>
<dbReference type="Proteomes" id="UP000268014">
    <property type="component" value="Unassembled WGS sequence"/>
</dbReference>
<evidence type="ECO:0000313" key="1">
    <source>
        <dbReference type="EMBL" id="VDO36337.1"/>
    </source>
</evidence>
<accession>A0A0N4WEE1</accession>
<dbReference type="OrthoDB" id="7444419at2759"/>
<dbReference type="AlphaFoldDB" id="A0A0N4WEE1"/>
<evidence type="ECO:0000313" key="3">
    <source>
        <dbReference type="WBParaSite" id="HPLM_0000900301-mRNA-1"/>
    </source>
</evidence>
<dbReference type="WBParaSite" id="HPLM_0000900301-mRNA-1">
    <property type="protein sequence ID" value="HPLM_0000900301-mRNA-1"/>
    <property type="gene ID" value="HPLM_0000900301"/>
</dbReference>
<protein>
    <submittedName>
        <fullName evidence="3">Transposase</fullName>
    </submittedName>
</protein>
<keyword evidence="2" id="KW-1185">Reference proteome</keyword>
<dbReference type="EMBL" id="UZAF01016974">
    <property type="protein sequence ID" value="VDO36337.1"/>
    <property type="molecule type" value="Genomic_DNA"/>
</dbReference>